<feature type="transmembrane region" description="Helical" evidence="5">
    <location>
        <begin position="163"/>
        <end position="184"/>
    </location>
</feature>
<dbReference type="InterPro" id="IPR007110">
    <property type="entry name" value="Ig-like_dom"/>
</dbReference>
<dbReference type="EMBL" id="JAFDVH010000022">
    <property type="protein sequence ID" value="KAG7457109.1"/>
    <property type="molecule type" value="Genomic_DNA"/>
</dbReference>
<evidence type="ECO:0000256" key="3">
    <source>
        <dbReference type="ARBA" id="ARBA00023136"/>
    </source>
</evidence>
<dbReference type="InterPro" id="IPR015631">
    <property type="entry name" value="CD2/SLAM_rcpt"/>
</dbReference>
<accession>A0A9D3PCN9</accession>
<name>A0A9D3PCN9_MEGAT</name>
<dbReference type="Proteomes" id="UP001046870">
    <property type="component" value="Chromosome 22"/>
</dbReference>
<evidence type="ECO:0000313" key="7">
    <source>
        <dbReference type="EMBL" id="KAG7457109.1"/>
    </source>
</evidence>
<keyword evidence="5" id="KW-0812">Transmembrane</keyword>
<dbReference type="OrthoDB" id="8963224at2759"/>
<evidence type="ECO:0000259" key="6">
    <source>
        <dbReference type="PROSITE" id="PS50835"/>
    </source>
</evidence>
<organism evidence="7 8">
    <name type="scientific">Megalops atlanticus</name>
    <name type="common">Tarpon</name>
    <name type="synonym">Clupea gigantea</name>
    <dbReference type="NCBI Taxonomy" id="7932"/>
    <lineage>
        <taxon>Eukaryota</taxon>
        <taxon>Metazoa</taxon>
        <taxon>Chordata</taxon>
        <taxon>Craniata</taxon>
        <taxon>Vertebrata</taxon>
        <taxon>Euteleostomi</taxon>
        <taxon>Actinopterygii</taxon>
        <taxon>Neopterygii</taxon>
        <taxon>Teleostei</taxon>
        <taxon>Elopiformes</taxon>
        <taxon>Megalopidae</taxon>
        <taxon>Megalops</taxon>
    </lineage>
</organism>
<dbReference type="InterPro" id="IPR013783">
    <property type="entry name" value="Ig-like_fold"/>
</dbReference>
<keyword evidence="8" id="KW-1185">Reference proteome</keyword>
<evidence type="ECO:0000256" key="4">
    <source>
        <dbReference type="ARBA" id="ARBA00023180"/>
    </source>
</evidence>
<dbReference type="Gene3D" id="2.60.40.10">
    <property type="entry name" value="Immunoglobulins"/>
    <property type="match status" value="2"/>
</dbReference>
<keyword evidence="5" id="KW-1133">Transmembrane helix</keyword>
<dbReference type="InterPro" id="IPR036179">
    <property type="entry name" value="Ig-like_dom_sf"/>
</dbReference>
<evidence type="ECO:0000313" key="8">
    <source>
        <dbReference type="Proteomes" id="UP001046870"/>
    </source>
</evidence>
<feature type="domain" description="Ig-like" evidence="6">
    <location>
        <begin position="83"/>
        <end position="151"/>
    </location>
</feature>
<comment type="subcellular location">
    <subcellularLocation>
        <location evidence="1">Membrane</location>
    </subcellularLocation>
</comment>
<keyword evidence="3 5" id="KW-0472">Membrane</keyword>
<dbReference type="GO" id="GO:0016020">
    <property type="term" value="C:membrane"/>
    <property type="evidence" value="ECO:0007669"/>
    <property type="project" value="UniProtKB-SubCell"/>
</dbReference>
<dbReference type="PANTHER" id="PTHR12080:SF48">
    <property type="entry name" value="IMMUNOGLOBULIN SUBTYPE DOMAIN-CONTAINING PROTEIN"/>
    <property type="match status" value="1"/>
</dbReference>
<dbReference type="SUPFAM" id="SSF48726">
    <property type="entry name" value="Immunoglobulin"/>
    <property type="match status" value="2"/>
</dbReference>
<sequence>MSLITWYSDTKYCHFHNQYKDRVSICDNGSICLNTVRLPDSGLYQIKIVSSSGALKPPKDSDFHLQVFEPVSCPNITVECLRNTISLSCSSSQGSEVTYSWETLLPSGNNSCVQLGQTIEINSFLSSESISYTCTAQNPVSRATSDPVELGICSVQGGKVSRWVIVLCASLLALLLIGALICLYKRKKTNRGQRETNQAEIEHSVTEEEPSPAPLIEPVYVTQPCAIYISSS</sequence>
<dbReference type="AlphaFoldDB" id="A0A9D3PCN9"/>
<gene>
    <name evidence="7" type="ORF">MATL_G00242990</name>
</gene>
<evidence type="ECO:0000256" key="2">
    <source>
        <dbReference type="ARBA" id="ARBA00022729"/>
    </source>
</evidence>
<reference evidence="7" key="1">
    <citation type="submission" date="2021-01" db="EMBL/GenBank/DDBJ databases">
        <authorList>
            <person name="Zahm M."/>
            <person name="Roques C."/>
            <person name="Cabau C."/>
            <person name="Klopp C."/>
            <person name="Donnadieu C."/>
            <person name="Jouanno E."/>
            <person name="Lampietro C."/>
            <person name="Louis A."/>
            <person name="Herpin A."/>
            <person name="Echchiki A."/>
            <person name="Berthelot C."/>
            <person name="Parey E."/>
            <person name="Roest-Crollius H."/>
            <person name="Braasch I."/>
            <person name="Postlethwait J."/>
            <person name="Bobe J."/>
            <person name="Montfort J."/>
            <person name="Bouchez O."/>
            <person name="Begum T."/>
            <person name="Mejri S."/>
            <person name="Adams A."/>
            <person name="Chen W.-J."/>
            <person name="Guiguen Y."/>
        </authorList>
    </citation>
    <scope>NUCLEOTIDE SEQUENCE</scope>
    <source>
        <strain evidence="7">YG-15Mar2019-1</strain>
        <tissue evidence="7">Brain</tissue>
    </source>
</reference>
<protein>
    <recommendedName>
        <fullName evidence="6">Ig-like domain-containing protein</fullName>
    </recommendedName>
</protein>
<evidence type="ECO:0000256" key="5">
    <source>
        <dbReference type="SAM" id="Phobius"/>
    </source>
</evidence>
<keyword evidence="4" id="KW-0325">Glycoprotein</keyword>
<evidence type="ECO:0000256" key="1">
    <source>
        <dbReference type="ARBA" id="ARBA00004370"/>
    </source>
</evidence>
<comment type="caution">
    <text evidence="7">The sequence shown here is derived from an EMBL/GenBank/DDBJ whole genome shotgun (WGS) entry which is preliminary data.</text>
</comment>
<keyword evidence="2" id="KW-0732">Signal</keyword>
<proteinExistence type="predicted"/>
<dbReference type="PROSITE" id="PS50835">
    <property type="entry name" value="IG_LIKE"/>
    <property type="match status" value="1"/>
</dbReference>
<dbReference type="PANTHER" id="PTHR12080">
    <property type="entry name" value="SIGNALING LYMPHOCYTIC ACTIVATION MOLECULE"/>
    <property type="match status" value="1"/>
</dbReference>